<keyword evidence="2" id="KW-1185">Reference proteome</keyword>
<name>A0AAN9I1G4_CROPI</name>
<dbReference type="PANTHER" id="PTHR35101:SF14">
    <property type="entry name" value="SULFOTRANSFERASE"/>
    <property type="match status" value="1"/>
</dbReference>
<evidence type="ECO:0000313" key="1">
    <source>
        <dbReference type="EMBL" id="KAK7257081.1"/>
    </source>
</evidence>
<comment type="caution">
    <text evidence="1">The sequence shown here is derived from an EMBL/GenBank/DDBJ whole genome shotgun (WGS) entry which is preliminary data.</text>
</comment>
<reference evidence="1 2" key="1">
    <citation type="submission" date="2024-01" db="EMBL/GenBank/DDBJ databases">
        <title>The genomes of 5 underutilized Papilionoideae crops provide insights into root nodulation and disease resistanc.</title>
        <authorList>
            <person name="Yuan L."/>
        </authorList>
    </citation>
    <scope>NUCLEOTIDE SEQUENCE [LARGE SCALE GENOMIC DNA]</scope>
    <source>
        <strain evidence="1">ZHUSHIDOU_FW_LH</strain>
        <tissue evidence="1">Leaf</tissue>
    </source>
</reference>
<dbReference type="Proteomes" id="UP001372338">
    <property type="component" value="Unassembled WGS sequence"/>
</dbReference>
<organism evidence="1 2">
    <name type="scientific">Crotalaria pallida</name>
    <name type="common">Smooth rattlebox</name>
    <name type="synonym">Crotalaria striata</name>
    <dbReference type="NCBI Taxonomy" id="3830"/>
    <lineage>
        <taxon>Eukaryota</taxon>
        <taxon>Viridiplantae</taxon>
        <taxon>Streptophyta</taxon>
        <taxon>Embryophyta</taxon>
        <taxon>Tracheophyta</taxon>
        <taxon>Spermatophyta</taxon>
        <taxon>Magnoliopsida</taxon>
        <taxon>eudicotyledons</taxon>
        <taxon>Gunneridae</taxon>
        <taxon>Pentapetalae</taxon>
        <taxon>rosids</taxon>
        <taxon>fabids</taxon>
        <taxon>Fabales</taxon>
        <taxon>Fabaceae</taxon>
        <taxon>Papilionoideae</taxon>
        <taxon>50 kb inversion clade</taxon>
        <taxon>genistoids sensu lato</taxon>
        <taxon>core genistoids</taxon>
        <taxon>Crotalarieae</taxon>
        <taxon>Crotalaria</taxon>
    </lineage>
</organism>
<gene>
    <name evidence="1" type="ORF">RIF29_30796</name>
</gene>
<proteinExistence type="predicted"/>
<dbReference type="EMBL" id="JAYWIO010000006">
    <property type="protein sequence ID" value="KAK7257081.1"/>
    <property type="molecule type" value="Genomic_DNA"/>
</dbReference>
<protein>
    <submittedName>
        <fullName evidence="1">Uncharacterized protein</fullName>
    </submittedName>
</protein>
<sequence length="71" mass="8113">MARLQMARVVMTEVAPPRFISVTRRRMKKMLDTIAEEENDFVAADKSYSSKKIGSNSSLHLSERPLLVNNF</sequence>
<evidence type="ECO:0000313" key="2">
    <source>
        <dbReference type="Proteomes" id="UP001372338"/>
    </source>
</evidence>
<dbReference type="PANTHER" id="PTHR35101">
    <property type="entry name" value="OS02G0162600 PROTEIN"/>
    <property type="match status" value="1"/>
</dbReference>
<dbReference type="AlphaFoldDB" id="A0AAN9I1G4"/>
<accession>A0AAN9I1G4</accession>